<feature type="compositionally biased region" description="Basic and acidic residues" evidence="1">
    <location>
        <begin position="497"/>
        <end position="516"/>
    </location>
</feature>
<protein>
    <submittedName>
        <fullName evidence="2">Uncharacterized protein</fullName>
    </submittedName>
</protein>
<dbReference type="EMBL" id="KZ995757">
    <property type="protein sequence ID" value="RKO90035.1"/>
    <property type="molecule type" value="Genomic_DNA"/>
</dbReference>
<feature type="compositionally biased region" description="Acidic residues" evidence="1">
    <location>
        <begin position="281"/>
        <end position="300"/>
    </location>
</feature>
<feature type="region of interest" description="Disordered" evidence="1">
    <location>
        <begin position="641"/>
        <end position="665"/>
    </location>
</feature>
<name>A0A4P9WE49_9FUNG</name>
<keyword evidence="3" id="KW-1185">Reference proteome</keyword>
<evidence type="ECO:0000313" key="3">
    <source>
        <dbReference type="Proteomes" id="UP000269721"/>
    </source>
</evidence>
<feature type="compositionally biased region" description="Low complexity" evidence="1">
    <location>
        <begin position="323"/>
        <end position="346"/>
    </location>
</feature>
<dbReference type="Proteomes" id="UP000269721">
    <property type="component" value="Unassembled WGS sequence"/>
</dbReference>
<feature type="compositionally biased region" description="Acidic residues" evidence="1">
    <location>
        <begin position="463"/>
        <end position="478"/>
    </location>
</feature>
<feature type="compositionally biased region" description="Acidic residues" evidence="1">
    <location>
        <begin position="87"/>
        <end position="135"/>
    </location>
</feature>
<feature type="compositionally biased region" description="Acidic residues" evidence="1">
    <location>
        <begin position="485"/>
        <end position="496"/>
    </location>
</feature>
<evidence type="ECO:0000313" key="2">
    <source>
        <dbReference type="EMBL" id="RKO90035.1"/>
    </source>
</evidence>
<feature type="compositionally biased region" description="Polar residues" evidence="1">
    <location>
        <begin position="347"/>
        <end position="370"/>
    </location>
</feature>
<feature type="compositionally biased region" description="Pro residues" evidence="1">
    <location>
        <begin position="651"/>
        <end position="663"/>
    </location>
</feature>
<reference evidence="3" key="1">
    <citation type="journal article" date="2018" name="Nat. Microbiol.">
        <title>Leveraging single-cell genomics to expand the fungal tree of life.</title>
        <authorList>
            <person name="Ahrendt S.R."/>
            <person name="Quandt C.A."/>
            <person name="Ciobanu D."/>
            <person name="Clum A."/>
            <person name="Salamov A."/>
            <person name="Andreopoulos B."/>
            <person name="Cheng J.F."/>
            <person name="Woyke T."/>
            <person name="Pelin A."/>
            <person name="Henrissat B."/>
            <person name="Reynolds N.K."/>
            <person name="Benny G.L."/>
            <person name="Smith M.E."/>
            <person name="James T.Y."/>
            <person name="Grigoriev I.V."/>
        </authorList>
    </citation>
    <scope>NUCLEOTIDE SEQUENCE [LARGE SCALE GENOMIC DNA]</scope>
</reference>
<gene>
    <name evidence="2" type="ORF">BDK51DRAFT_30075</name>
</gene>
<feature type="region of interest" description="Disordered" evidence="1">
    <location>
        <begin position="54"/>
        <end position="580"/>
    </location>
</feature>
<accession>A0A4P9WE49</accession>
<organism evidence="2 3">
    <name type="scientific">Blyttiomyces helicus</name>
    <dbReference type="NCBI Taxonomy" id="388810"/>
    <lineage>
        <taxon>Eukaryota</taxon>
        <taxon>Fungi</taxon>
        <taxon>Fungi incertae sedis</taxon>
        <taxon>Chytridiomycota</taxon>
        <taxon>Chytridiomycota incertae sedis</taxon>
        <taxon>Chytridiomycetes</taxon>
        <taxon>Chytridiomycetes incertae sedis</taxon>
        <taxon>Blyttiomyces</taxon>
    </lineage>
</organism>
<feature type="compositionally biased region" description="Basic and acidic residues" evidence="1">
    <location>
        <begin position="180"/>
        <end position="189"/>
    </location>
</feature>
<feature type="region of interest" description="Disordered" evidence="1">
    <location>
        <begin position="592"/>
        <end position="619"/>
    </location>
</feature>
<feature type="compositionally biased region" description="Basic and acidic residues" evidence="1">
    <location>
        <begin position="56"/>
        <end position="69"/>
    </location>
</feature>
<sequence>MQDSDPTCNSSELSCDDNDDDATRKEESPSSPLPISKDRLEAFLDITASCPRRGRRFETKSRRDPRRSTLDSITCDPEAGEPRVEDTESEEEEGSDDEDEVEECDDDEDDDDDDDLGDEAVEVFDVDSEMDDETGAEYAAAECISADDSVASESSSASTSLSQPRSLSFEPGSLLHHRPRASDGSKAEAAEEAFQTIVPRASAEYEEEPDGLGLGSTGASKITMGDGRLWAGSTSASGARIRPPDLSHFRSVTGNGGQKRTEDEEAVAASQEESANGTCGEEQEEVDAEERAVEEDENGEGDQRPSHRSTAGSEREDNAQSFPSPSSDRSARTPSSSARSSSPAYSVHSTPSVYSIHSTPSVKSAQSAQSDRPDYSVHPAHSISSRRPAETHRSARSAKSPQSPTSTSTTTSPSSSLSDFIVHDSDSDDGAADYVLSESNSESESAADSEDESSCTRDLVYSEAEEEWDQDEADDEGEGGQIADNGEEGSEDEESEREERSHRAVEGQSRDCDEVLRPCASISAANSPAAEARRRHPPRQTRLLRVVSPASPTIEPAESDRGAASRSSTSSPFRTIVPTPLRDSLHSELLECEATDLDDRSHTRVPSGDGSANVDSRSAEIPVESHVTALVASASDTRVPMSVPQYASPTPASPSPPALPPTPKGAAYRTPLGSTFQFPQATPPLLPTTRLSPAVGSGAFIARKTVVVSRGTEPAILSLLFHRISS</sequence>
<proteinExistence type="predicted"/>
<feature type="compositionally biased region" description="Low complexity" evidence="1">
    <location>
        <begin position="146"/>
        <end position="168"/>
    </location>
</feature>
<feature type="region of interest" description="Disordered" evidence="1">
    <location>
        <begin position="1"/>
        <end position="40"/>
    </location>
</feature>
<feature type="compositionally biased region" description="Low complexity" evidence="1">
    <location>
        <begin position="400"/>
        <end position="418"/>
    </location>
</feature>
<dbReference type="AlphaFoldDB" id="A0A4P9WE49"/>
<evidence type="ECO:0000256" key="1">
    <source>
        <dbReference type="SAM" id="MobiDB-lite"/>
    </source>
</evidence>
<feature type="compositionally biased region" description="Polar residues" evidence="1">
    <location>
        <begin position="1"/>
        <end position="13"/>
    </location>
</feature>